<accession>A0A9N9EKQ8</accession>
<dbReference type="EMBL" id="CAJVPV010014116">
    <property type="protein sequence ID" value="CAG8682521.1"/>
    <property type="molecule type" value="Genomic_DNA"/>
</dbReference>
<keyword evidence="1 5" id="KW-0328">Glycosyltransferase</keyword>
<organism evidence="7 8">
    <name type="scientific">Acaulospora morrowiae</name>
    <dbReference type="NCBI Taxonomy" id="94023"/>
    <lineage>
        <taxon>Eukaryota</taxon>
        <taxon>Fungi</taxon>
        <taxon>Fungi incertae sedis</taxon>
        <taxon>Mucoromycota</taxon>
        <taxon>Glomeromycotina</taxon>
        <taxon>Glomeromycetes</taxon>
        <taxon>Diversisporales</taxon>
        <taxon>Acaulosporaceae</taxon>
        <taxon>Acaulospora</taxon>
    </lineage>
</organism>
<gene>
    <name evidence="7" type="ORF">AMORRO_LOCUS11317</name>
</gene>
<dbReference type="Proteomes" id="UP000789342">
    <property type="component" value="Unassembled WGS sequence"/>
</dbReference>
<dbReference type="PROSITE" id="PS51059">
    <property type="entry name" value="PARP_CATALYTIC"/>
    <property type="match status" value="1"/>
</dbReference>
<name>A0A9N9EKQ8_9GLOM</name>
<evidence type="ECO:0000256" key="1">
    <source>
        <dbReference type="ARBA" id="ARBA00022676"/>
    </source>
</evidence>
<evidence type="ECO:0000256" key="4">
    <source>
        <dbReference type="ARBA" id="ARBA00033987"/>
    </source>
</evidence>
<comment type="caution">
    <text evidence="7">The sequence shown here is derived from an EMBL/GenBank/DDBJ whole genome shotgun (WGS) entry which is preliminary data.</text>
</comment>
<dbReference type="EC" id="2.4.2.-" evidence="5"/>
<dbReference type="PANTHER" id="PTHR10459">
    <property type="entry name" value="DNA LIGASE"/>
    <property type="match status" value="1"/>
</dbReference>
<dbReference type="InterPro" id="IPR050800">
    <property type="entry name" value="ARTD/PARP"/>
</dbReference>
<dbReference type="GO" id="GO:0003950">
    <property type="term" value="F:NAD+ poly-ADP-ribosyltransferase activity"/>
    <property type="evidence" value="ECO:0007669"/>
    <property type="project" value="UniProtKB-UniRule"/>
</dbReference>
<keyword evidence="3 5" id="KW-0520">NAD</keyword>
<dbReference type="PANTHER" id="PTHR10459:SF60">
    <property type="entry name" value="POLY [ADP-RIBOSE] POLYMERASE 2"/>
    <property type="match status" value="1"/>
</dbReference>
<evidence type="ECO:0000256" key="2">
    <source>
        <dbReference type="ARBA" id="ARBA00022679"/>
    </source>
</evidence>
<keyword evidence="8" id="KW-1185">Reference proteome</keyword>
<evidence type="ECO:0000259" key="6">
    <source>
        <dbReference type="PROSITE" id="PS51059"/>
    </source>
</evidence>
<dbReference type="GO" id="GO:1990404">
    <property type="term" value="F:NAD+-protein mono-ADP-ribosyltransferase activity"/>
    <property type="evidence" value="ECO:0007669"/>
    <property type="project" value="TreeGrafter"/>
</dbReference>
<feature type="non-terminal residue" evidence="7">
    <location>
        <position position="1"/>
    </location>
</feature>
<sequence>VKKQGKHCTKGMGQTVPDPKGFVVLENGTVVPCGIGKYRNNDKFLMYNEYIVYDVCQILQKYLLKVKFNYKW</sequence>
<dbReference type="AlphaFoldDB" id="A0A9N9EKQ8"/>
<dbReference type="OrthoDB" id="2017365at2759"/>
<reference evidence="7" key="1">
    <citation type="submission" date="2021-06" db="EMBL/GenBank/DDBJ databases">
        <authorList>
            <person name="Kallberg Y."/>
            <person name="Tangrot J."/>
            <person name="Rosling A."/>
        </authorList>
    </citation>
    <scope>NUCLEOTIDE SEQUENCE</scope>
    <source>
        <strain evidence="7">CL551</strain>
    </source>
</reference>
<comment type="catalytic activity">
    <reaction evidence="4">
        <text>NAD(+) + (ADP-D-ribosyl)n-acceptor = nicotinamide + (ADP-D-ribosyl)n+1-acceptor + H(+).</text>
        <dbReference type="EC" id="2.4.2.30"/>
    </reaction>
</comment>
<evidence type="ECO:0000313" key="8">
    <source>
        <dbReference type="Proteomes" id="UP000789342"/>
    </source>
</evidence>
<proteinExistence type="predicted"/>
<evidence type="ECO:0000313" key="7">
    <source>
        <dbReference type="EMBL" id="CAG8682521.1"/>
    </source>
</evidence>
<evidence type="ECO:0000256" key="5">
    <source>
        <dbReference type="RuleBase" id="RU362114"/>
    </source>
</evidence>
<dbReference type="Pfam" id="PF00644">
    <property type="entry name" value="PARP"/>
    <property type="match status" value="1"/>
</dbReference>
<evidence type="ECO:0000256" key="3">
    <source>
        <dbReference type="ARBA" id="ARBA00023027"/>
    </source>
</evidence>
<dbReference type="Gene3D" id="3.90.228.10">
    <property type="match status" value="1"/>
</dbReference>
<dbReference type="SUPFAM" id="SSF56399">
    <property type="entry name" value="ADP-ribosylation"/>
    <property type="match status" value="1"/>
</dbReference>
<dbReference type="GO" id="GO:0006302">
    <property type="term" value="P:double-strand break repair"/>
    <property type="evidence" value="ECO:0007669"/>
    <property type="project" value="TreeGrafter"/>
</dbReference>
<protein>
    <recommendedName>
        <fullName evidence="5">Poly [ADP-ribose] polymerase</fullName>
        <shortName evidence="5">PARP</shortName>
        <ecNumber evidence="5">2.4.2.-</ecNumber>
    </recommendedName>
</protein>
<dbReference type="GO" id="GO:0070212">
    <property type="term" value="P:protein poly-ADP-ribosylation"/>
    <property type="evidence" value="ECO:0007669"/>
    <property type="project" value="TreeGrafter"/>
</dbReference>
<feature type="domain" description="PARP catalytic" evidence="6">
    <location>
        <begin position="1"/>
        <end position="72"/>
    </location>
</feature>
<keyword evidence="2 5" id="KW-0808">Transferase</keyword>
<dbReference type="GO" id="GO:0005730">
    <property type="term" value="C:nucleolus"/>
    <property type="evidence" value="ECO:0007669"/>
    <property type="project" value="TreeGrafter"/>
</dbReference>
<dbReference type="InterPro" id="IPR012317">
    <property type="entry name" value="Poly(ADP-ribose)pol_cat_dom"/>
</dbReference>